<sequence>MMKLKLSRDEARLADEKFFGPILMIYKMKVRDAPTWSAEWCNQKVLLSLIIDVRVAFKKKLLSSSNTFIFNFSDGHGIALYHLLMQYPVDTYSVYNVLTRQKICNTLHAQIISPLLE</sequence>
<reference evidence="1" key="1">
    <citation type="submission" date="2020-11" db="EMBL/GenBank/DDBJ databases">
        <title>Bacterial whole genome sequence for Panacibacter sp. DH6.</title>
        <authorList>
            <person name="Le V."/>
            <person name="Ko S."/>
            <person name="Ahn C.-Y."/>
            <person name="Oh H.-M."/>
        </authorList>
    </citation>
    <scope>NUCLEOTIDE SEQUENCE</scope>
    <source>
        <strain evidence="1">DH6</strain>
    </source>
</reference>
<organism evidence="1 2">
    <name type="scientific">Panacibacter microcysteis</name>
    <dbReference type="NCBI Taxonomy" id="2793269"/>
    <lineage>
        <taxon>Bacteria</taxon>
        <taxon>Pseudomonadati</taxon>
        <taxon>Bacteroidota</taxon>
        <taxon>Chitinophagia</taxon>
        <taxon>Chitinophagales</taxon>
        <taxon>Chitinophagaceae</taxon>
        <taxon>Panacibacter</taxon>
    </lineage>
</organism>
<proteinExistence type="predicted"/>
<name>A0A931E1M0_9BACT</name>
<dbReference type="AlphaFoldDB" id="A0A931E1M0"/>
<keyword evidence="2" id="KW-1185">Reference proteome</keyword>
<dbReference type="EMBL" id="JADWYR010000001">
    <property type="protein sequence ID" value="MBG9376957.1"/>
    <property type="molecule type" value="Genomic_DNA"/>
</dbReference>
<evidence type="ECO:0000313" key="2">
    <source>
        <dbReference type="Proteomes" id="UP000628448"/>
    </source>
</evidence>
<gene>
    <name evidence="1" type="ORF">I5907_11990</name>
</gene>
<protein>
    <submittedName>
        <fullName evidence="1">Uncharacterized protein</fullName>
    </submittedName>
</protein>
<comment type="caution">
    <text evidence="1">The sequence shown here is derived from an EMBL/GenBank/DDBJ whole genome shotgun (WGS) entry which is preliminary data.</text>
</comment>
<dbReference type="RefSeq" id="WP_196990946.1">
    <property type="nucleotide sequence ID" value="NZ_JADWYR010000001.1"/>
</dbReference>
<dbReference type="Proteomes" id="UP000628448">
    <property type="component" value="Unassembled WGS sequence"/>
</dbReference>
<accession>A0A931E1M0</accession>
<evidence type="ECO:0000313" key="1">
    <source>
        <dbReference type="EMBL" id="MBG9376957.1"/>
    </source>
</evidence>